<feature type="region of interest" description="Disordered" evidence="1">
    <location>
        <begin position="28"/>
        <end position="60"/>
    </location>
</feature>
<feature type="compositionally biased region" description="Polar residues" evidence="1">
    <location>
        <begin position="211"/>
        <end position="229"/>
    </location>
</feature>
<name>A0A183B7T3_9TREM</name>
<dbReference type="WBParaSite" id="ECPE_0001530801-mRNA-1">
    <property type="protein sequence ID" value="ECPE_0001530801-mRNA-1"/>
    <property type="gene ID" value="ECPE_0001530801"/>
</dbReference>
<sequence>LITVSTADVARKSDVLYAKFCASVLNPDPTEDPRASSSKQLRHDAGPVAAPVSASATPVPPLMRNAVDPAGSTSFPDFGRSTQHYNPDPYHFYRVPPSATDSHHYISESYACRSNGSSCNPYHSPQPQFHPQQSLHSHPGSSIPAYSGSPFDPAHCRRFRQGMTGSDRYNSSYQTNALCRDPSQLYPSAEDIYARYLADSAYRSRPDVPNPLTTSHTAGSAESPMDQFSSTVDPLASWLQFQGNAQHMQ</sequence>
<organism evidence="2">
    <name type="scientific">Echinostoma caproni</name>
    <dbReference type="NCBI Taxonomy" id="27848"/>
    <lineage>
        <taxon>Eukaryota</taxon>
        <taxon>Metazoa</taxon>
        <taxon>Spiralia</taxon>
        <taxon>Lophotrochozoa</taxon>
        <taxon>Platyhelminthes</taxon>
        <taxon>Trematoda</taxon>
        <taxon>Digenea</taxon>
        <taxon>Plagiorchiida</taxon>
        <taxon>Echinostomata</taxon>
        <taxon>Echinostomatoidea</taxon>
        <taxon>Echinostomatidae</taxon>
        <taxon>Echinostoma</taxon>
    </lineage>
</organism>
<feature type="region of interest" description="Disordered" evidence="1">
    <location>
        <begin position="120"/>
        <end position="147"/>
    </location>
</feature>
<feature type="compositionally biased region" description="Low complexity" evidence="1">
    <location>
        <begin position="46"/>
        <end position="57"/>
    </location>
</feature>
<reference evidence="2" key="1">
    <citation type="submission" date="2016-06" db="UniProtKB">
        <authorList>
            <consortium name="WormBaseParasite"/>
        </authorList>
    </citation>
    <scope>IDENTIFICATION</scope>
</reference>
<accession>A0A183B7T3</accession>
<evidence type="ECO:0000256" key="1">
    <source>
        <dbReference type="SAM" id="MobiDB-lite"/>
    </source>
</evidence>
<proteinExistence type="predicted"/>
<evidence type="ECO:0000313" key="2">
    <source>
        <dbReference type="WBParaSite" id="ECPE_0001530801-mRNA-1"/>
    </source>
</evidence>
<protein>
    <submittedName>
        <fullName evidence="2">Myogenic-determination protein</fullName>
    </submittedName>
</protein>
<feature type="region of interest" description="Disordered" evidence="1">
    <location>
        <begin position="203"/>
        <end position="229"/>
    </location>
</feature>
<feature type="compositionally biased region" description="Low complexity" evidence="1">
    <location>
        <begin position="123"/>
        <end position="139"/>
    </location>
</feature>
<dbReference type="AlphaFoldDB" id="A0A183B7T3"/>